<feature type="transmembrane region" description="Helical" evidence="7">
    <location>
        <begin position="58"/>
        <end position="78"/>
    </location>
</feature>
<feature type="transmembrane region" description="Helical" evidence="7">
    <location>
        <begin position="216"/>
        <end position="238"/>
    </location>
</feature>
<feature type="transmembrane region" description="Helical" evidence="7">
    <location>
        <begin position="182"/>
        <end position="204"/>
    </location>
</feature>
<keyword evidence="10" id="KW-1185">Reference proteome</keyword>
<comment type="subcellular location">
    <subcellularLocation>
        <location evidence="1">Membrane</location>
        <topology evidence="1">Multi-pass membrane protein</topology>
    </subcellularLocation>
</comment>
<dbReference type="PANTHER" id="PTHR33048:SF47">
    <property type="entry name" value="INTEGRAL MEMBRANE PROTEIN-RELATED"/>
    <property type="match status" value="1"/>
</dbReference>
<dbReference type="PANTHER" id="PTHR33048">
    <property type="entry name" value="PTH11-LIKE INTEGRAL MEMBRANE PROTEIN (AFU_ORTHOLOGUE AFUA_5G11245)"/>
    <property type="match status" value="1"/>
</dbReference>
<dbReference type="Pfam" id="PF20684">
    <property type="entry name" value="Fung_rhodopsin"/>
    <property type="match status" value="1"/>
</dbReference>
<dbReference type="InterPro" id="IPR052337">
    <property type="entry name" value="SAT4-like"/>
</dbReference>
<reference evidence="9" key="1">
    <citation type="journal article" date="2023" name="Mol. Phylogenet. Evol.">
        <title>Genome-scale phylogeny and comparative genomics of the fungal order Sordariales.</title>
        <authorList>
            <person name="Hensen N."/>
            <person name="Bonometti L."/>
            <person name="Westerberg I."/>
            <person name="Brannstrom I.O."/>
            <person name="Guillou S."/>
            <person name="Cros-Aarteil S."/>
            <person name="Calhoun S."/>
            <person name="Haridas S."/>
            <person name="Kuo A."/>
            <person name="Mondo S."/>
            <person name="Pangilinan J."/>
            <person name="Riley R."/>
            <person name="LaButti K."/>
            <person name="Andreopoulos B."/>
            <person name="Lipzen A."/>
            <person name="Chen C."/>
            <person name="Yan M."/>
            <person name="Daum C."/>
            <person name="Ng V."/>
            <person name="Clum A."/>
            <person name="Steindorff A."/>
            <person name="Ohm R.A."/>
            <person name="Martin F."/>
            <person name="Silar P."/>
            <person name="Natvig D.O."/>
            <person name="Lalanne C."/>
            <person name="Gautier V."/>
            <person name="Ament-Velasquez S.L."/>
            <person name="Kruys A."/>
            <person name="Hutchinson M.I."/>
            <person name="Powell A.J."/>
            <person name="Barry K."/>
            <person name="Miller A.N."/>
            <person name="Grigoriev I.V."/>
            <person name="Debuchy R."/>
            <person name="Gladieux P."/>
            <person name="Hiltunen Thoren M."/>
            <person name="Johannesson H."/>
        </authorList>
    </citation>
    <scope>NUCLEOTIDE SEQUENCE</scope>
    <source>
        <strain evidence="9">CBS 118394</strain>
    </source>
</reference>
<dbReference type="GO" id="GO:0016020">
    <property type="term" value="C:membrane"/>
    <property type="evidence" value="ECO:0007669"/>
    <property type="project" value="UniProtKB-SubCell"/>
</dbReference>
<keyword evidence="2 7" id="KW-0812">Transmembrane</keyword>
<keyword evidence="3 7" id="KW-1133">Transmembrane helix</keyword>
<dbReference type="Proteomes" id="UP001283341">
    <property type="component" value="Unassembled WGS sequence"/>
</dbReference>
<feature type="domain" description="Rhodopsin" evidence="8">
    <location>
        <begin position="43"/>
        <end position="281"/>
    </location>
</feature>
<keyword evidence="4 7" id="KW-0472">Membrane</keyword>
<proteinExistence type="inferred from homology"/>
<accession>A0AAE0I5Y1</accession>
<evidence type="ECO:0000313" key="9">
    <source>
        <dbReference type="EMBL" id="KAK3319163.1"/>
    </source>
</evidence>
<evidence type="ECO:0000256" key="1">
    <source>
        <dbReference type="ARBA" id="ARBA00004141"/>
    </source>
</evidence>
<feature type="compositionally biased region" description="Basic and acidic residues" evidence="6">
    <location>
        <begin position="319"/>
        <end position="339"/>
    </location>
</feature>
<feature type="transmembrane region" description="Helical" evidence="7">
    <location>
        <begin position="258"/>
        <end position="276"/>
    </location>
</feature>
<gene>
    <name evidence="9" type="ORF">B0H66DRAFT_258056</name>
</gene>
<name>A0AAE0I5Y1_9PEZI</name>
<evidence type="ECO:0000256" key="5">
    <source>
        <dbReference type="ARBA" id="ARBA00038359"/>
    </source>
</evidence>
<evidence type="ECO:0000256" key="7">
    <source>
        <dbReference type="SAM" id="Phobius"/>
    </source>
</evidence>
<dbReference type="EMBL" id="JAUEDM010000004">
    <property type="protein sequence ID" value="KAK3319163.1"/>
    <property type="molecule type" value="Genomic_DNA"/>
</dbReference>
<protein>
    <recommendedName>
        <fullName evidence="8">Rhodopsin domain-containing protein</fullName>
    </recommendedName>
</protein>
<feature type="region of interest" description="Disordered" evidence="6">
    <location>
        <begin position="293"/>
        <end position="359"/>
    </location>
</feature>
<evidence type="ECO:0000256" key="6">
    <source>
        <dbReference type="SAM" id="MobiDB-lite"/>
    </source>
</evidence>
<evidence type="ECO:0000256" key="4">
    <source>
        <dbReference type="ARBA" id="ARBA00023136"/>
    </source>
</evidence>
<evidence type="ECO:0000256" key="2">
    <source>
        <dbReference type="ARBA" id="ARBA00022692"/>
    </source>
</evidence>
<feature type="transmembrane region" description="Helical" evidence="7">
    <location>
        <begin position="140"/>
        <end position="162"/>
    </location>
</feature>
<evidence type="ECO:0000256" key="3">
    <source>
        <dbReference type="ARBA" id="ARBA00022989"/>
    </source>
</evidence>
<organism evidence="9 10">
    <name type="scientific">Apodospora peruviana</name>
    <dbReference type="NCBI Taxonomy" id="516989"/>
    <lineage>
        <taxon>Eukaryota</taxon>
        <taxon>Fungi</taxon>
        <taxon>Dikarya</taxon>
        <taxon>Ascomycota</taxon>
        <taxon>Pezizomycotina</taxon>
        <taxon>Sordariomycetes</taxon>
        <taxon>Sordariomycetidae</taxon>
        <taxon>Sordariales</taxon>
        <taxon>Lasiosphaeriaceae</taxon>
        <taxon>Apodospora</taxon>
    </lineage>
</organism>
<comment type="similarity">
    <text evidence="5">Belongs to the SAT4 family.</text>
</comment>
<reference evidence="9" key="2">
    <citation type="submission" date="2023-06" db="EMBL/GenBank/DDBJ databases">
        <authorList>
            <consortium name="Lawrence Berkeley National Laboratory"/>
            <person name="Haridas S."/>
            <person name="Hensen N."/>
            <person name="Bonometti L."/>
            <person name="Westerberg I."/>
            <person name="Brannstrom I.O."/>
            <person name="Guillou S."/>
            <person name="Cros-Aarteil S."/>
            <person name="Calhoun S."/>
            <person name="Kuo A."/>
            <person name="Mondo S."/>
            <person name="Pangilinan J."/>
            <person name="Riley R."/>
            <person name="Labutti K."/>
            <person name="Andreopoulos B."/>
            <person name="Lipzen A."/>
            <person name="Chen C."/>
            <person name="Yanf M."/>
            <person name="Daum C."/>
            <person name="Ng V."/>
            <person name="Clum A."/>
            <person name="Steindorff A."/>
            <person name="Ohm R."/>
            <person name="Martin F."/>
            <person name="Silar P."/>
            <person name="Natvig D."/>
            <person name="Lalanne C."/>
            <person name="Gautier V."/>
            <person name="Ament-Velasquez S.L."/>
            <person name="Kruys A."/>
            <person name="Hutchinson M.I."/>
            <person name="Powell A.J."/>
            <person name="Barry K."/>
            <person name="Miller A.N."/>
            <person name="Grigoriev I.V."/>
            <person name="Debuchy R."/>
            <person name="Gladieux P."/>
            <person name="Thoren M.H."/>
            <person name="Johannesson H."/>
        </authorList>
    </citation>
    <scope>NUCLEOTIDE SEQUENCE</scope>
    <source>
        <strain evidence="9">CBS 118394</strain>
    </source>
</reference>
<dbReference type="InterPro" id="IPR049326">
    <property type="entry name" value="Rhodopsin_dom_fungi"/>
</dbReference>
<feature type="transmembrane region" description="Helical" evidence="7">
    <location>
        <begin position="26"/>
        <end position="46"/>
    </location>
</feature>
<sequence>MNSTTSPGDSSMVIPALAHDDSGPRMVAAGFITWTIAFIFVVLRFWTRAMIVRRLGAADWCIALSLIAGAGTCVALLVEVRHGMGKHVWDVNLEVDGKPMLEAWWFSLLAYTLSLVFTKTSICLLYLTIFTIEWARKASWSLLAIVVVSNLWITISILTYCIPLQATWDLSIKASFCQSQDAFWANTGINIGTDFLIFLLPIPAVLPLRLPYRQKVLLVGVFAIGFFVCLVSLVRLAILIKAKEPSMDFTYSGTELTYWTVIEIHTAIIIACIMTLKPFAKRYFPRFLSISGNSTKDESSASSGDVPLTIGSRPLRNPPAEHRPDSWVEVSGGRRDVHGDTIPSDIEVQAGQAPDSKREVGMVEKQVVVTAQQELPVTDT</sequence>
<feature type="transmembrane region" description="Helical" evidence="7">
    <location>
        <begin position="103"/>
        <end position="128"/>
    </location>
</feature>
<evidence type="ECO:0000259" key="8">
    <source>
        <dbReference type="Pfam" id="PF20684"/>
    </source>
</evidence>
<evidence type="ECO:0000313" key="10">
    <source>
        <dbReference type="Proteomes" id="UP001283341"/>
    </source>
</evidence>
<dbReference type="AlphaFoldDB" id="A0AAE0I5Y1"/>
<comment type="caution">
    <text evidence="9">The sequence shown here is derived from an EMBL/GenBank/DDBJ whole genome shotgun (WGS) entry which is preliminary data.</text>
</comment>